<feature type="transmembrane region" description="Helical" evidence="8">
    <location>
        <begin position="222"/>
        <end position="239"/>
    </location>
</feature>
<proteinExistence type="inferred from homology"/>
<comment type="subcellular location">
    <subcellularLocation>
        <location evidence="1">Membrane</location>
        <topology evidence="1">Multi-pass membrane protein</topology>
    </subcellularLocation>
</comment>
<evidence type="ECO:0000256" key="3">
    <source>
        <dbReference type="ARBA" id="ARBA00022692"/>
    </source>
</evidence>
<feature type="region of interest" description="Disordered" evidence="7">
    <location>
        <begin position="1"/>
        <end position="23"/>
    </location>
</feature>
<evidence type="ECO:0000313" key="11">
    <source>
        <dbReference type="Proteomes" id="UP000325787"/>
    </source>
</evidence>
<dbReference type="GO" id="GO:0006508">
    <property type="term" value="P:proteolysis"/>
    <property type="evidence" value="ECO:0007669"/>
    <property type="project" value="UniProtKB-KW"/>
</dbReference>
<dbReference type="EMBL" id="CP034550">
    <property type="protein sequence ID" value="QFZ16070.1"/>
    <property type="molecule type" value="Genomic_DNA"/>
</dbReference>
<feature type="transmembrane region" description="Helical" evidence="8">
    <location>
        <begin position="140"/>
        <end position="159"/>
    </location>
</feature>
<dbReference type="InterPro" id="IPR050925">
    <property type="entry name" value="Rhomboid_protease_S54"/>
</dbReference>
<dbReference type="InterPro" id="IPR035952">
    <property type="entry name" value="Rhomboid-like_sf"/>
</dbReference>
<dbReference type="PANTHER" id="PTHR43731:SF14">
    <property type="entry name" value="PRESENILIN-ASSOCIATED RHOMBOID-LIKE PROTEIN, MITOCHONDRIAL"/>
    <property type="match status" value="1"/>
</dbReference>
<dbReference type="GO" id="GO:0004252">
    <property type="term" value="F:serine-type endopeptidase activity"/>
    <property type="evidence" value="ECO:0007669"/>
    <property type="project" value="InterPro"/>
</dbReference>
<dbReference type="Proteomes" id="UP000325787">
    <property type="component" value="Chromosome"/>
</dbReference>
<dbReference type="Pfam" id="PF01694">
    <property type="entry name" value="Rhomboid"/>
    <property type="match status" value="1"/>
</dbReference>
<evidence type="ECO:0000256" key="7">
    <source>
        <dbReference type="SAM" id="MobiDB-lite"/>
    </source>
</evidence>
<keyword evidence="11" id="KW-1185">Reference proteome</keyword>
<keyword evidence="10" id="KW-0645">Protease</keyword>
<keyword evidence="5 8" id="KW-1133">Transmembrane helix</keyword>
<evidence type="ECO:0000256" key="2">
    <source>
        <dbReference type="ARBA" id="ARBA00009045"/>
    </source>
</evidence>
<sequence>MADSPSYPPPGDPIGAQPGPQTCVRHPDRVTGLRCTRCDRPACPDCLREAAVGSQCVDCVDQGRRTVRRARTVAGAESADRRPVVTWALIALNVAMFLLTAVQAGSLGQNQFSPVFYDLVLWPVRVVVLDEWWRMLGSGFLHYGPAHLALNMLALYVLGRQLEPVFGKLRFAAVYLLSLLGGSVAVYLFGALDSGVAGASGAVYGLMGALLVGALGRRITAAGPVVGVIGLNLVLSFTLTNISLLGHLGGLAIGAAVTAGLLFAPARNRNAYQAAAVVGAFLLLVALALVRTAQLV</sequence>
<evidence type="ECO:0000259" key="9">
    <source>
        <dbReference type="Pfam" id="PF01694"/>
    </source>
</evidence>
<organism evidence="10 11">
    <name type="scientific">Saccharothrix syringae</name>
    <name type="common">Nocardiopsis syringae</name>
    <dbReference type="NCBI Taxonomy" id="103733"/>
    <lineage>
        <taxon>Bacteria</taxon>
        <taxon>Bacillati</taxon>
        <taxon>Actinomycetota</taxon>
        <taxon>Actinomycetes</taxon>
        <taxon>Pseudonocardiales</taxon>
        <taxon>Pseudonocardiaceae</taxon>
        <taxon>Saccharothrix</taxon>
    </lineage>
</organism>
<keyword evidence="3 8" id="KW-0812">Transmembrane</keyword>
<dbReference type="CDD" id="cd19756">
    <property type="entry name" value="Bbox2"/>
    <property type="match status" value="1"/>
</dbReference>
<keyword evidence="6 8" id="KW-0472">Membrane</keyword>
<accession>A0A5Q0GRD8</accession>
<dbReference type="PANTHER" id="PTHR43731">
    <property type="entry name" value="RHOMBOID PROTEASE"/>
    <property type="match status" value="1"/>
</dbReference>
<evidence type="ECO:0000256" key="5">
    <source>
        <dbReference type="ARBA" id="ARBA00022989"/>
    </source>
</evidence>
<feature type="transmembrane region" description="Helical" evidence="8">
    <location>
        <begin position="245"/>
        <end position="264"/>
    </location>
</feature>
<comment type="similarity">
    <text evidence="2">Belongs to the peptidase S54 family.</text>
</comment>
<feature type="transmembrane region" description="Helical" evidence="8">
    <location>
        <begin position="271"/>
        <end position="290"/>
    </location>
</feature>
<evidence type="ECO:0000256" key="8">
    <source>
        <dbReference type="SAM" id="Phobius"/>
    </source>
</evidence>
<keyword evidence="4" id="KW-0378">Hydrolase</keyword>
<feature type="transmembrane region" description="Helical" evidence="8">
    <location>
        <begin position="171"/>
        <end position="190"/>
    </location>
</feature>
<dbReference type="KEGG" id="ssyi:EKG83_00075"/>
<dbReference type="OrthoDB" id="9807874at2"/>
<dbReference type="GO" id="GO:0016020">
    <property type="term" value="C:membrane"/>
    <property type="evidence" value="ECO:0007669"/>
    <property type="project" value="UniProtKB-SubCell"/>
</dbReference>
<evidence type="ECO:0000256" key="1">
    <source>
        <dbReference type="ARBA" id="ARBA00004141"/>
    </source>
</evidence>
<reference evidence="11" key="1">
    <citation type="journal article" date="2021" name="Curr. Microbiol.">
        <title>Complete genome of nocamycin-producing strain Saccharothrix syringae NRRL B-16468 reveals the biosynthetic potential for secondary metabolites.</title>
        <authorList>
            <person name="Mo X."/>
            <person name="Yang S."/>
        </authorList>
    </citation>
    <scope>NUCLEOTIDE SEQUENCE [LARGE SCALE GENOMIC DNA]</scope>
    <source>
        <strain evidence="11">ATCC 51364 / DSM 43886 / JCM 6844 / KCTC 9398 / NBRC 14523 / NRRL B-16468 / INA 2240</strain>
    </source>
</reference>
<evidence type="ECO:0000256" key="6">
    <source>
        <dbReference type="ARBA" id="ARBA00023136"/>
    </source>
</evidence>
<dbReference type="Gene3D" id="1.20.1540.10">
    <property type="entry name" value="Rhomboid-like"/>
    <property type="match status" value="1"/>
</dbReference>
<protein>
    <submittedName>
        <fullName evidence="10">Rhomboid family intramembrane serine protease</fullName>
    </submittedName>
</protein>
<dbReference type="AlphaFoldDB" id="A0A5Q0GRD8"/>
<feature type="domain" description="Peptidase S54 rhomboid" evidence="9">
    <location>
        <begin position="130"/>
        <end position="261"/>
    </location>
</feature>
<dbReference type="SUPFAM" id="SSF144091">
    <property type="entry name" value="Rhomboid-like"/>
    <property type="match status" value="1"/>
</dbReference>
<feature type="compositionally biased region" description="Pro residues" evidence="7">
    <location>
        <begin position="1"/>
        <end position="12"/>
    </location>
</feature>
<evidence type="ECO:0000313" key="10">
    <source>
        <dbReference type="EMBL" id="QFZ16070.1"/>
    </source>
</evidence>
<dbReference type="InterPro" id="IPR022764">
    <property type="entry name" value="Peptidase_S54_rhomboid_dom"/>
</dbReference>
<evidence type="ECO:0000256" key="4">
    <source>
        <dbReference type="ARBA" id="ARBA00022801"/>
    </source>
</evidence>
<gene>
    <name evidence="10" type="ORF">EKG83_00075</name>
</gene>
<feature type="transmembrane region" description="Helical" evidence="8">
    <location>
        <begin position="196"/>
        <end position="215"/>
    </location>
</feature>
<name>A0A5Q0GRD8_SACSY</name>
<feature type="transmembrane region" description="Helical" evidence="8">
    <location>
        <begin position="84"/>
        <end position="104"/>
    </location>
</feature>